<dbReference type="InterPro" id="IPR002156">
    <property type="entry name" value="RNaseH_domain"/>
</dbReference>
<proteinExistence type="predicted"/>
<accession>A0AA39RTA0</accession>
<evidence type="ECO:0000313" key="2">
    <source>
        <dbReference type="EMBL" id="KAK0579754.1"/>
    </source>
</evidence>
<dbReference type="Pfam" id="PF13456">
    <property type="entry name" value="RVT_3"/>
    <property type="match status" value="1"/>
</dbReference>
<gene>
    <name evidence="2" type="ORF">LWI29_030939</name>
</gene>
<feature type="domain" description="RNase H type-1" evidence="1">
    <location>
        <begin position="8"/>
        <end position="86"/>
    </location>
</feature>
<dbReference type="EMBL" id="JAUESC010000385">
    <property type="protein sequence ID" value="KAK0579754.1"/>
    <property type="molecule type" value="Genomic_DNA"/>
</dbReference>
<dbReference type="AlphaFoldDB" id="A0AA39RTA0"/>
<dbReference type="Proteomes" id="UP001168877">
    <property type="component" value="Unassembled WGS sequence"/>
</dbReference>
<organism evidence="2 3">
    <name type="scientific">Acer saccharum</name>
    <name type="common">Sugar maple</name>
    <dbReference type="NCBI Taxonomy" id="4024"/>
    <lineage>
        <taxon>Eukaryota</taxon>
        <taxon>Viridiplantae</taxon>
        <taxon>Streptophyta</taxon>
        <taxon>Embryophyta</taxon>
        <taxon>Tracheophyta</taxon>
        <taxon>Spermatophyta</taxon>
        <taxon>Magnoliopsida</taxon>
        <taxon>eudicotyledons</taxon>
        <taxon>Gunneridae</taxon>
        <taxon>Pentapetalae</taxon>
        <taxon>rosids</taxon>
        <taxon>malvids</taxon>
        <taxon>Sapindales</taxon>
        <taxon>Sapindaceae</taxon>
        <taxon>Hippocastanoideae</taxon>
        <taxon>Acereae</taxon>
        <taxon>Acer</taxon>
    </lineage>
</organism>
<reference evidence="2" key="2">
    <citation type="submission" date="2023-06" db="EMBL/GenBank/DDBJ databases">
        <authorList>
            <person name="Swenson N.G."/>
            <person name="Wegrzyn J.L."/>
            <person name="Mcevoy S.L."/>
        </authorList>
    </citation>
    <scope>NUCLEOTIDE SEQUENCE</scope>
    <source>
        <strain evidence="2">NS2018</strain>
        <tissue evidence="2">Leaf</tissue>
    </source>
</reference>
<dbReference type="CDD" id="cd06222">
    <property type="entry name" value="RNase_H_like"/>
    <property type="match status" value="1"/>
</dbReference>
<name>A0AA39RTA0_ACESA</name>
<dbReference type="InterPro" id="IPR044730">
    <property type="entry name" value="RNase_H-like_dom_plant"/>
</dbReference>
<reference evidence="2" key="1">
    <citation type="journal article" date="2022" name="Plant J.">
        <title>Strategies of tolerance reflected in two North American maple genomes.</title>
        <authorList>
            <person name="McEvoy S.L."/>
            <person name="Sezen U.U."/>
            <person name="Trouern-Trend A."/>
            <person name="McMahon S.M."/>
            <person name="Schaberg P.G."/>
            <person name="Yang J."/>
            <person name="Wegrzyn J.L."/>
            <person name="Swenson N.G."/>
        </authorList>
    </citation>
    <scope>NUCLEOTIDE SEQUENCE</scope>
    <source>
        <strain evidence="2">NS2018</strain>
    </source>
</reference>
<sequence>MLISPTLFIGEFLALREGLLMAKSLNLQVQVVEVDASIVATALNSSTSDLGDASFVINDIHALFKEVGVLKCQAVPRSGNSLAHNLLFK</sequence>
<dbReference type="GO" id="GO:0003676">
    <property type="term" value="F:nucleic acid binding"/>
    <property type="evidence" value="ECO:0007669"/>
    <property type="project" value="InterPro"/>
</dbReference>
<comment type="caution">
    <text evidence="2">The sequence shown here is derived from an EMBL/GenBank/DDBJ whole genome shotgun (WGS) entry which is preliminary data.</text>
</comment>
<keyword evidence="3" id="KW-1185">Reference proteome</keyword>
<dbReference type="GO" id="GO:0004523">
    <property type="term" value="F:RNA-DNA hybrid ribonuclease activity"/>
    <property type="evidence" value="ECO:0007669"/>
    <property type="project" value="InterPro"/>
</dbReference>
<evidence type="ECO:0000313" key="3">
    <source>
        <dbReference type="Proteomes" id="UP001168877"/>
    </source>
</evidence>
<protein>
    <recommendedName>
        <fullName evidence="1">RNase H type-1 domain-containing protein</fullName>
    </recommendedName>
</protein>
<evidence type="ECO:0000259" key="1">
    <source>
        <dbReference type="Pfam" id="PF13456"/>
    </source>
</evidence>